<evidence type="ECO:0000313" key="14">
    <source>
        <dbReference type="EMBL" id="CAL1395948.1"/>
    </source>
</evidence>
<dbReference type="Gene3D" id="1.10.630.10">
    <property type="entry name" value="Cytochrome P450"/>
    <property type="match status" value="1"/>
</dbReference>
<dbReference type="InterPro" id="IPR017972">
    <property type="entry name" value="Cyt_P450_CS"/>
</dbReference>
<dbReference type="PROSITE" id="PS00086">
    <property type="entry name" value="CYTOCHROME_P450"/>
    <property type="match status" value="1"/>
</dbReference>
<reference evidence="14 15" key="1">
    <citation type="submission" date="2024-04" db="EMBL/GenBank/DDBJ databases">
        <authorList>
            <person name="Fracassetti M."/>
        </authorList>
    </citation>
    <scope>NUCLEOTIDE SEQUENCE [LARGE SCALE GENOMIC DNA]</scope>
</reference>
<evidence type="ECO:0008006" key="16">
    <source>
        <dbReference type="Google" id="ProtNLM"/>
    </source>
</evidence>
<dbReference type="PANTHER" id="PTHR47947:SF62">
    <property type="entry name" value="CYTOCHROME P450, FAMILY 81, SUBFAMILY D, POLYPEPTIDE 5"/>
    <property type="match status" value="1"/>
</dbReference>
<evidence type="ECO:0000256" key="3">
    <source>
        <dbReference type="ARBA" id="ARBA00022617"/>
    </source>
</evidence>
<dbReference type="Pfam" id="PF00067">
    <property type="entry name" value="p450"/>
    <property type="match status" value="1"/>
</dbReference>
<dbReference type="GO" id="GO:0016020">
    <property type="term" value="C:membrane"/>
    <property type="evidence" value="ECO:0007669"/>
    <property type="project" value="UniProtKB-SubCell"/>
</dbReference>
<dbReference type="FunFam" id="1.10.630.10:FF:000023">
    <property type="entry name" value="Cytochrome P450 family protein"/>
    <property type="match status" value="1"/>
</dbReference>
<dbReference type="GO" id="GO:0020037">
    <property type="term" value="F:heme binding"/>
    <property type="evidence" value="ECO:0007669"/>
    <property type="project" value="InterPro"/>
</dbReference>
<dbReference type="GO" id="GO:0016705">
    <property type="term" value="F:oxidoreductase activity, acting on paired donors, with incorporation or reduction of molecular oxygen"/>
    <property type="evidence" value="ECO:0007669"/>
    <property type="project" value="InterPro"/>
</dbReference>
<sequence length="514" mass="57583">MEALVTLYLLPTTILFLTVAIPVFFLISSTSKKPRKNLPPSPPALPFIGHLHLLKPPVHRALQNLSNKYGPIYSLTLGVRNAIVVSSPSLAEECLNKNDVVFANRPENFLAWEILGYSYTVMGSAPYGPHWRNLRRISAVELLSTARLNSFTEVRHDEVHRMVSGLVNEVGSGFAKVEMRSRLAGLSMNMLMRMVAGKRYFETEGGEGGEEGEKFKELISDVFELAGGTANPADFLPALKWVDFRRLEKRMRGVHAKMDAFFQRLIDEHRGSKAAVEGHDDRQTMIDTMLSLQESEPEIYTDEIIKGHVMTMILAGTDTSASTIEWAMALLLNHPEILDRARAEIDNIVGKGRLVDESDHPKLPYIECIINETLRLYPPAPTLVPHKSSEDCTIGGYHVPKGTMLMVNVWAIQRDPTVWEDPARFWPERYEGEEVGPYKLLPFGTGRRSCPGAGLANRVVSLALSALIQCFEWRRSSEELLDMSEGQGLTMPKVKPLDAYCKTRKFMNDICGTL</sequence>
<dbReference type="AlphaFoldDB" id="A0AAV2FDZ5"/>
<evidence type="ECO:0000256" key="11">
    <source>
        <dbReference type="PIRSR" id="PIRSR602401-1"/>
    </source>
</evidence>
<evidence type="ECO:0000313" key="15">
    <source>
        <dbReference type="Proteomes" id="UP001497516"/>
    </source>
</evidence>
<dbReference type="GO" id="GO:0005506">
    <property type="term" value="F:iron ion binding"/>
    <property type="evidence" value="ECO:0007669"/>
    <property type="project" value="InterPro"/>
</dbReference>
<dbReference type="SUPFAM" id="SSF48264">
    <property type="entry name" value="Cytochrome P450"/>
    <property type="match status" value="1"/>
</dbReference>
<keyword evidence="15" id="KW-1185">Reference proteome</keyword>
<gene>
    <name evidence="14" type="ORF">LTRI10_LOCUS36343</name>
</gene>
<keyword evidence="9 12" id="KW-0503">Monooxygenase</keyword>
<dbReference type="InterPro" id="IPR036396">
    <property type="entry name" value="Cyt_P450_sf"/>
</dbReference>
<dbReference type="PRINTS" id="PR00385">
    <property type="entry name" value="P450"/>
</dbReference>
<evidence type="ECO:0000256" key="8">
    <source>
        <dbReference type="ARBA" id="ARBA00023004"/>
    </source>
</evidence>
<feature type="binding site" description="axial binding residue" evidence="11">
    <location>
        <position position="450"/>
    </location>
    <ligand>
        <name>heme</name>
        <dbReference type="ChEBI" id="CHEBI:30413"/>
    </ligand>
    <ligandPart>
        <name>Fe</name>
        <dbReference type="ChEBI" id="CHEBI:18248"/>
    </ligandPart>
</feature>
<keyword evidence="10 13" id="KW-0472">Membrane</keyword>
<dbReference type="EMBL" id="OZ034819">
    <property type="protein sequence ID" value="CAL1395948.1"/>
    <property type="molecule type" value="Genomic_DNA"/>
</dbReference>
<evidence type="ECO:0000256" key="9">
    <source>
        <dbReference type="ARBA" id="ARBA00023033"/>
    </source>
</evidence>
<evidence type="ECO:0000256" key="6">
    <source>
        <dbReference type="ARBA" id="ARBA00022989"/>
    </source>
</evidence>
<name>A0AAV2FDZ5_9ROSI</name>
<keyword evidence="8 11" id="KW-0408">Iron</keyword>
<keyword evidence="4 13" id="KW-0812">Transmembrane</keyword>
<comment type="cofactor">
    <cofactor evidence="11">
        <name>heme</name>
        <dbReference type="ChEBI" id="CHEBI:30413"/>
    </cofactor>
</comment>
<dbReference type="InterPro" id="IPR001128">
    <property type="entry name" value="Cyt_P450"/>
</dbReference>
<comment type="subcellular location">
    <subcellularLocation>
        <location evidence="1">Membrane</location>
        <topology evidence="1">Single-pass membrane protein</topology>
    </subcellularLocation>
</comment>
<dbReference type="InterPro" id="IPR002401">
    <property type="entry name" value="Cyt_P450_E_grp-I"/>
</dbReference>
<evidence type="ECO:0000256" key="4">
    <source>
        <dbReference type="ARBA" id="ARBA00022692"/>
    </source>
</evidence>
<evidence type="ECO:0000256" key="2">
    <source>
        <dbReference type="ARBA" id="ARBA00010617"/>
    </source>
</evidence>
<keyword evidence="6 13" id="KW-1133">Transmembrane helix</keyword>
<evidence type="ECO:0000256" key="7">
    <source>
        <dbReference type="ARBA" id="ARBA00023002"/>
    </source>
</evidence>
<comment type="similarity">
    <text evidence="2 12">Belongs to the cytochrome P450 family.</text>
</comment>
<keyword evidence="7 12" id="KW-0560">Oxidoreductase</keyword>
<evidence type="ECO:0000256" key="1">
    <source>
        <dbReference type="ARBA" id="ARBA00004167"/>
    </source>
</evidence>
<evidence type="ECO:0000256" key="5">
    <source>
        <dbReference type="ARBA" id="ARBA00022723"/>
    </source>
</evidence>
<dbReference type="PRINTS" id="PR00463">
    <property type="entry name" value="EP450I"/>
</dbReference>
<evidence type="ECO:0000256" key="12">
    <source>
        <dbReference type="RuleBase" id="RU000461"/>
    </source>
</evidence>
<dbReference type="CDD" id="cd20653">
    <property type="entry name" value="CYP81"/>
    <property type="match status" value="1"/>
</dbReference>
<dbReference type="PANTHER" id="PTHR47947">
    <property type="entry name" value="CYTOCHROME P450 82C3-RELATED"/>
    <property type="match status" value="1"/>
</dbReference>
<keyword evidence="3 11" id="KW-0349">Heme</keyword>
<dbReference type="InterPro" id="IPR050651">
    <property type="entry name" value="Plant_Cytochrome_P450_Monoox"/>
</dbReference>
<evidence type="ECO:0000256" key="13">
    <source>
        <dbReference type="SAM" id="Phobius"/>
    </source>
</evidence>
<accession>A0AAV2FDZ5</accession>
<dbReference type="Proteomes" id="UP001497516">
    <property type="component" value="Chromosome 6"/>
</dbReference>
<dbReference type="GO" id="GO:0004497">
    <property type="term" value="F:monooxygenase activity"/>
    <property type="evidence" value="ECO:0007669"/>
    <property type="project" value="UniProtKB-KW"/>
</dbReference>
<organism evidence="14 15">
    <name type="scientific">Linum trigynum</name>
    <dbReference type="NCBI Taxonomy" id="586398"/>
    <lineage>
        <taxon>Eukaryota</taxon>
        <taxon>Viridiplantae</taxon>
        <taxon>Streptophyta</taxon>
        <taxon>Embryophyta</taxon>
        <taxon>Tracheophyta</taxon>
        <taxon>Spermatophyta</taxon>
        <taxon>Magnoliopsida</taxon>
        <taxon>eudicotyledons</taxon>
        <taxon>Gunneridae</taxon>
        <taxon>Pentapetalae</taxon>
        <taxon>rosids</taxon>
        <taxon>fabids</taxon>
        <taxon>Malpighiales</taxon>
        <taxon>Linaceae</taxon>
        <taxon>Linum</taxon>
    </lineage>
</organism>
<proteinExistence type="inferred from homology"/>
<keyword evidence="5 11" id="KW-0479">Metal-binding</keyword>
<protein>
    <recommendedName>
        <fullName evidence="16">Cytochrome P450</fullName>
    </recommendedName>
</protein>
<evidence type="ECO:0000256" key="10">
    <source>
        <dbReference type="ARBA" id="ARBA00023136"/>
    </source>
</evidence>
<feature type="transmembrane region" description="Helical" evidence="13">
    <location>
        <begin position="6"/>
        <end position="27"/>
    </location>
</feature>